<reference evidence="2" key="1">
    <citation type="journal article" date="2019" name="Int. J. Syst. Evol. Microbiol.">
        <title>The Global Catalogue of Microorganisms (GCM) 10K type strain sequencing project: providing services to taxonomists for standard genome sequencing and annotation.</title>
        <authorList>
            <consortium name="The Broad Institute Genomics Platform"/>
            <consortium name="The Broad Institute Genome Sequencing Center for Infectious Disease"/>
            <person name="Wu L."/>
            <person name="Ma J."/>
        </authorList>
    </citation>
    <scope>NUCLEOTIDE SEQUENCE [LARGE SCALE GENOMIC DNA]</scope>
    <source>
        <strain evidence="2">CGMCC 4.7676</strain>
    </source>
</reference>
<sequence>MSYSQPTADRFVGALRTAYRELIESGAVSLTVDHDDAETIVRLEPTVSGAPRLQLRMAGSTGELFLDDFDPFELDEASPDDVEEFASFTRALVDGQLALVFRKTLLGWRPAAVEWSGGQWSLPGNPGVVGLLFRPRREKVRGYA</sequence>
<proteinExistence type="predicted"/>
<accession>A0ABV7PD75</accession>
<gene>
    <name evidence="1" type="ORF">ACFOSH_39170</name>
</gene>
<evidence type="ECO:0000313" key="1">
    <source>
        <dbReference type="EMBL" id="MFC3455491.1"/>
    </source>
</evidence>
<comment type="caution">
    <text evidence="1">The sequence shown here is derived from an EMBL/GenBank/DDBJ whole genome shotgun (WGS) entry which is preliminary data.</text>
</comment>
<dbReference type="Proteomes" id="UP001595645">
    <property type="component" value="Unassembled WGS sequence"/>
</dbReference>
<protein>
    <submittedName>
        <fullName evidence="1">Uncharacterized protein</fullName>
    </submittedName>
</protein>
<evidence type="ECO:0000313" key="2">
    <source>
        <dbReference type="Proteomes" id="UP001595645"/>
    </source>
</evidence>
<dbReference type="EMBL" id="JBHRWK010000094">
    <property type="protein sequence ID" value="MFC3455491.1"/>
    <property type="molecule type" value="Genomic_DNA"/>
</dbReference>
<organism evidence="1 2">
    <name type="scientific">Amycolatopsis speibonae</name>
    <dbReference type="NCBI Taxonomy" id="1450224"/>
    <lineage>
        <taxon>Bacteria</taxon>
        <taxon>Bacillati</taxon>
        <taxon>Actinomycetota</taxon>
        <taxon>Actinomycetes</taxon>
        <taxon>Pseudonocardiales</taxon>
        <taxon>Pseudonocardiaceae</taxon>
        <taxon>Amycolatopsis</taxon>
    </lineage>
</organism>
<dbReference type="RefSeq" id="WP_378245984.1">
    <property type="nucleotide sequence ID" value="NZ_JBHRWK010000094.1"/>
</dbReference>
<keyword evidence="2" id="KW-1185">Reference proteome</keyword>
<name>A0ABV7PD75_9PSEU</name>